<dbReference type="VEuPathDB" id="VectorBase:BGLAX_030758"/>
<gene>
    <name evidence="4" type="primary">106062249</name>
</gene>
<dbReference type="InterPro" id="IPR002110">
    <property type="entry name" value="Ankyrin_rpt"/>
</dbReference>
<dbReference type="InterPro" id="IPR050889">
    <property type="entry name" value="Dendritic_Spine_Reg/Scaffold"/>
</dbReference>
<evidence type="ECO:0000313" key="4">
    <source>
        <dbReference type="EnsemblMetazoa" id="BGLB028229-PA"/>
    </source>
</evidence>
<dbReference type="Proteomes" id="UP000076420">
    <property type="component" value="Unassembled WGS sequence"/>
</dbReference>
<protein>
    <submittedName>
        <fullName evidence="4">Uncharacterized protein</fullName>
    </submittedName>
</protein>
<keyword evidence="2 3" id="KW-0040">ANK repeat</keyword>
<dbReference type="Gene3D" id="1.25.40.20">
    <property type="entry name" value="Ankyrin repeat-containing domain"/>
    <property type="match status" value="3"/>
</dbReference>
<keyword evidence="1" id="KW-0677">Repeat</keyword>
<evidence type="ECO:0000256" key="2">
    <source>
        <dbReference type="ARBA" id="ARBA00023043"/>
    </source>
</evidence>
<feature type="repeat" description="ANK" evidence="3">
    <location>
        <begin position="267"/>
        <end position="299"/>
    </location>
</feature>
<dbReference type="SUPFAM" id="SSF48403">
    <property type="entry name" value="Ankyrin repeat"/>
    <property type="match status" value="1"/>
</dbReference>
<proteinExistence type="predicted"/>
<dbReference type="InterPro" id="IPR036770">
    <property type="entry name" value="Ankyrin_rpt-contain_sf"/>
</dbReference>
<feature type="repeat" description="ANK" evidence="3">
    <location>
        <begin position="13"/>
        <end position="45"/>
    </location>
</feature>
<organism evidence="4 5">
    <name type="scientific">Biomphalaria glabrata</name>
    <name type="common">Bloodfluke planorb</name>
    <name type="synonym">Freshwater snail</name>
    <dbReference type="NCBI Taxonomy" id="6526"/>
    <lineage>
        <taxon>Eukaryota</taxon>
        <taxon>Metazoa</taxon>
        <taxon>Spiralia</taxon>
        <taxon>Lophotrochozoa</taxon>
        <taxon>Mollusca</taxon>
        <taxon>Gastropoda</taxon>
        <taxon>Heterobranchia</taxon>
        <taxon>Euthyneura</taxon>
        <taxon>Panpulmonata</taxon>
        <taxon>Hygrophila</taxon>
        <taxon>Lymnaeoidea</taxon>
        <taxon>Planorbidae</taxon>
        <taxon>Biomphalaria</taxon>
    </lineage>
</organism>
<dbReference type="PROSITE" id="PS50297">
    <property type="entry name" value="ANK_REP_REGION"/>
    <property type="match status" value="1"/>
</dbReference>
<sequence>MLDQNSYIKKYQENMTPLMAACLNRSFKTLTLLLEAQADVNAKDGYQDTSLIYLCREKYVVNAQEDEDKNNQTLKIPKFCLDQLISKGADINVKGRDGMTALMHCARNGNSTFIQVLEANNVNMKLQCNEGRTALIYATQYQSEECVSCIYYLINNSDVNARDAEGDTALMHSIKYKNERVFMFLVKKSDINIQNNQRMTALMLAVQTEEKKYVAELLNHGPLLNLQNKDGDTALILATRNGEENKKDIFKLLCEAKGIELNTQNKQGETALIVAARNLNKTFVEDLISKGAHRFMTDKDRKSALDHATQSKSELKGDTEIGEQIMEMLKKKKINK</sequence>
<dbReference type="PANTHER" id="PTHR24166">
    <property type="entry name" value="ROLLING PEBBLES, ISOFORM B"/>
    <property type="match status" value="1"/>
</dbReference>
<name>A0A2C9L8Q2_BIOGL</name>
<dbReference type="Pfam" id="PF00023">
    <property type="entry name" value="Ank"/>
    <property type="match status" value="1"/>
</dbReference>
<dbReference type="EnsemblMetazoa" id="BGLB028229-RA">
    <property type="protein sequence ID" value="BGLB028229-PA"/>
    <property type="gene ID" value="BGLB028229"/>
</dbReference>
<dbReference type="AlphaFoldDB" id="A0A2C9L8Q2"/>
<evidence type="ECO:0000256" key="3">
    <source>
        <dbReference type="PROSITE-ProRule" id="PRU00023"/>
    </source>
</evidence>
<reference evidence="4" key="1">
    <citation type="submission" date="2020-05" db="UniProtKB">
        <authorList>
            <consortium name="EnsemblMetazoa"/>
        </authorList>
    </citation>
    <scope>IDENTIFICATION</scope>
    <source>
        <strain evidence="4">BB02</strain>
    </source>
</reference>
<evidence type="ECO:0000313" key="5">
    <source>
        <dbReference type="Proteomes" id="UP000076420"/>
    </source>
</evidence>
<evidence type="ECO:0000256" key="1">
    <source>
        <dbReference type="ARBA" id="ARBA00022737"/>
    </source>
</evidence>
<dbReference type="STRING" id="6526.A0A2C9L8Q2"/>
<dbReference type="Pfam" id="PF12796">
    <property type="entry name" value="Ank_2"/>
    <property type="match status" value="2"/>
</dbReference>
<dbReference type="KEGG" id="bgt:106062249"/>
<dbReference type="SMART" id="SM00248">
    <property type="entry name" value="ANK"/>
    <property type="match status" value="8"/>
</dbReference>
<dbReference type="PANTHER" id="PTHR24166:SF48">
    <property type="entry name" value="PROTEIN VAPYRIN"/>
    <property type="match status" value="1"/>
</dbReference>
<dbReference type="PROSITE" id="PS50088">
    <property type="entry name" value="ANK_REPEAT"/>
    <property type="match status" value="2"/>
</dbReference>
<accession>A0A2C9L8Q2</accession>
<dbReference type="VEuPathDB" id="VectorBase:BGLB028229"/>